<dbReference type="PaxDb" id="2903-EOD41538"/>
<dbReference type="Pfam" id="PF12763">
    <property type="entry name" value="EH"/>
    <property type="match status" value="1"/>
</dbReference>
<accession>A0A0D3L0K3</accession>
<reference evidence="5" key="2">
    <citation type="submission" date="2024-10" db="UniProtKB">
        <authorList>
            <consortium name="EnsemblProtists"/>
        </authorList>
    </citation>
    <scope>IDENTIFICATION</scope>
</reference>
<feature type="compositionally biased region" description="Low complexity" evidence="2">
    <location>
        <begin position="159"/>
        <end position="169"/>
    </location>
</feature>
<dbReference type="SUPFAM" id="SSF47473">
    <property type="entry name" value="EF-hand"/>
    <property type="match status" value="1"/>
</dbReference>
<dbReference type="Gene3D" id="1.10.238.10">
    <property type="entry name" value="EF-hand"/>
    <property type="match status" value="1"/>
</dbReference>
<dbReference type="RefSeq" id="XP_005793967.1">
    <property type="nucleotide sequence ID" value="XM_005793910.1"/>
</dbReference>
<sequence length="407" mass="41835">MQPMVQALSSPSQAWPPHTREAPQPAACAPGGDTHGTQATPMAASFGTVASDPFGALQPPPAWQQQAPSSQPPAPPHAPQQAAYPQPPQAQPAPPAPAGFLSSYETQALPTAFGTSFGTSAPPAPAPAPGFDSFSAPPAPAPALGFEPFPSPPAPAPSPGFDSFSSPPALAPAPTTGFASFGASTFGGPPHAVAPAPAPPPPPPIVAMGGPEYARYVQLFHSLCRGSWAISRAQAEPTFSRARLPSEDIDAVWALCDTDGDGYLARNEFAVALHIAAARYKGAAMPLQLPSGGGGDAEHVHRSGLLSANKSKRWCVLSGGKLDVFDKKADHTKPPKMSLDLRADVSKVARSDLKSFKLELHPGSRHAKAAKSAGGSASLLFSSDDNTEISKWVNDLTKVVSGLHGGH</sequence>
<feature type="compositionally biased region" description="Pro residues" evidence="2">
    <location>
        <begin position="149"/>
        <end position="158"/>
    </location>
</feature>
<evidence type="ECO:0000259" key="3">
    <source>
        <dbReference type="PROSITE" id="PS50031"/>
    </source>
</evidence>
<evidence type="ECO:0008006" key="7">
    <source>
        <dbReference type="Google" id="ProtNLM"/>
    </source>
</evidence>
<dbReference type="SUPFAM" id="SSF50729">
    <property type="entry name" value="PH domain-like"/>
    <property type="match status" value="1"/>
</dbReference>
<feature type="compositionally biased region" description="Pro residues" evidence="2">
    <location>
        <begin position="85"/>
        <end position="97"/>
    </location>
</feature>
<dbReference type="InterPro" id="IPR011992">
    <property type="entry name" value="EF-hand-dom_pair"/>
</dbReference>
<dbReference type="eggNOG" id="KOG0998">
    <property type="taxonomic scope" value="Eukaryota"/>
</dbReference>
<dbReference type="Proteomes" id="UP000013827">
    <property type="component" value="Unassembled WGS sequence"/>
</dbReference>
<feature type="domain" description="EH" evidence="3">
    <location>
        <begin position="212"/>
        <end position="291"/>
    </location>
</feature>
<dbReference type="GO" id="GO:0016197">
    <property type="term" value="P:endosomal transport"/>
    <property type="evidence" value="ECO:0007669"/>
    <property type="project" value="TreeGrafter"/>
</dbReference>
<dbReference type="PROSITE" id="PS00018">
    <property type="entry name" value="EF_HAND_1"/>
    <property type="match status" value="1"/>
</dbReference>
<dbReference type="PROSITE" id="PS50031">
    <property type="entry name" value="EH"/>
    <property type="match status" value="1"/>
</dbReference>
<dbReference type="GO" id="GO:0005886">
    <property type="term" value="C:plasma membrane"/>
    <property type="evidence" value="ECO:0007669"/>
    <property type="project" value="TreeGrafter"/>
</dbReference>
<dbReference type="KEGG" id="ehx:EMIHUDRAFT_447387"/>
<dbReference type="EnsemblProtists" id="EOD41538">
    <property type="protein sequence ID" value="EOD41538"/>
    <property type="gene ID" value="EMIHUDRAFT_447387"/>
</dbReference>
<dbReference type="GO" id="GO:0005509">
    <property type="term" value="F:calcium ion binding"/>
    <property type="evidence" value="ECO:0007669"/>
    <property type="project" value="InterPro"/>
</dbReference>
<feature type="region of interest" description="Disordered" evidence="2">
    <location>
        <begin position="1"/>
        <end position="169"/>
    </location>
</feature>
<dbReference type="SMART" id="SM00027">
    <property type="entry name" value="EH"/>
    <property type="match status" value="1"/>
</dbReference>
<evidence type="ECO:0000256" key="2">
    <source>
        <dbReference type="SAM" id="MobiDB-lite"/>
    </source>
</evidence>
<dbReference type="InterPro" id="IPR002048">
    <property type="entry name" value="EF_hand_dom"/>
</dbReference>
<protein>
    <recommendedName>
        <fullName evidence="7">EF-hand domain-containing protein</fullName>
    </recommendedName>
</protein>
<reference evidence="6" key="1">
    <citation type="journal article" date="2013" name="Nature">
        <title>Pan genome of the phytoplankton Emiliania underpins its global distribution.</title>
        <authorList>
            <person name="Read B.A."/>
            <person name="Kegel J."/>
            <person name="Klute M.J."/>
            <person name="Kuo A."/>
            <person name="Lefebvre S.C."/>
            <person name="Maumus F."/>
            <person name="Mayer C."/>
            <person name="Miller J."/>
            <person name="Monier A."/>
            <person name="Salamov A."/>
            <person name="Young J."/>
            <person name="Aguilar M."/>
            <person name="Claverie J.M."/>
            <person name="Frickenhaus S."/>
            <person name="Gonzalez K."/>
            <person name="Herman E.K."/>
            <person name="Lin Y.C."/>
            <person name="Napier J."/>
            <person name="Ogata H."/>
            <person name="Sarno A.F."/>
            <person name="Shmutz J."/>
            <person name="Schroeder D."/>
            <person name="de Vargas C."/>
            <person name="Verret F."/>
            <person name="von Dassow P."/>
            <person name="Valentin K."/>
            <person name="Van de Peer Y."/>
            <person name="Wheeler G."/>
            <person name="Dacks J.B."/>
            <person name="Delwiche C.F."/>
            <person name="Dyhrman S.T."/>
            <person name="Glockner G."/>
            <person name="John U."/>
            <person name="Richards T."/>
            <person name="Worden A.Z."/>
            <person name="Zhang X."/>
            <person name="Grigoriev I.V."/>
            <person name="Allen A.E."/>
            <person name="Bidle K."/>
            <person name="Borodovsky M."/>
            <person name="Bowler C."/>
            <person name="Brownlee C."/>
            <person name="Cock J.M."/>
            <person name="Elias M."/>
            <person name="Gladyshev V.N."/>
            <person name="Groth M."/>
            <person name="Guda C."/>
            <person name="Hadaegh A."/>
            <person name="Iglesias-Rodriguez M.D."/>
            <person name="Jenkins J."/>
            <person name="Jones B.M."/>
            <person name="Lawson T."/>
            <person name="Leese F."/>
            <person name="Lindquist E."/>
            <person name="Lobanov A."/>
            <person name="Lomsadze A."/>
            <person name="Malik S.B."/>
            <person name="Marsh M.E."/>
            <person name="Mackinder L."/>
            <person name="Mock T."/>
            <person name="Mueller-Roeber B."/>
            <person name="Pagarete A."/>
            <person name="Parker M."/>
            <person name="Probert I."/>
            <person name="Quesneville H."/>
            <person name="Raines C."/>
            <person name="Rensing S.A."/>
            <person name="Riano-Pachon D.M."/>
            <person name="Richier S."/>
            <person name="Rokitta S."/>
            <person name="Shiraiwa Y."/>
            <person name="Soanes D.M."/>
            <person name="van der Giezen M."/>
            <person name="Wahlund T.M."/>
            <person name="Williams B."/>
            <person name="Wilson W."/>
            <person name="Wolfe G."/>
            <person name="Wurch L.L."/>
        </authorList>
    </citation>
    <scope>NUCLEOTIDE SEQUENCE</scope>
</reference>
<evidence type="ECO:0000259" key="4">
    <source>
        <dbReference type="PROSITE" id="PS50222"/>
    </source>
</evidence>
<dbReference type="HOGENOM" id="CLU_676925_0_0_1"/>
<keyword evidence="6" id="KW-1185">Reference proteome</keyword>
<dbReference type="PROSITE" id="PS50222">
    <property type="entry name" value="EF_HAND_2"/>
    <property type="match status" value="1"/>
</dbReference>
<proteinExistence type="predicted"/>
<organism evidence="5 6">
    <name type="scientific">Emiliania huxleyi (strain CCMP1516)</name>
    <dbReference type="NCBI Taxonomy" id="280463"/>
    <lineage>
        <taxon>Eukaryota</taxon>
        <taxon>Haptista</taxon>
        <taxon>Haptophyta</taxon>
        <taxon>Prymnesiophyceae</taxon>
        <taxon>Isochrysidales</taxon>
        <taxon>Noelaerhabdaceae</taxon>
        <taxon>Emiliania</taxon>
    </lineage>
</organism>
<dbReference type="STRING" id="2903.R1E1S7"/>
<keyword evidence="1" id="KW-0106">Calcium</keyword>
<name>A0A0D3L0K3_EMIH1</name>
<dbReference type="SMART" id="SM00233">
    <property type="entry name" value="PH"/>
    <property type="match status" value="1"/>
</dbReference>
<dbReference type="GO" id="GO:0005737">
    <property type="term" value="C:cytoplasm"/>
    <property type="evidence" value="ECO:0007669"/>
    <property type="project" value="TreeGrafter"/>
</dbReference>
<dbReference type="AlphaFoldDB" id="A0A0D3L0K3"/>
<dbReference type="InterPro" id="IPR000261">
    <property type="entry name" value="EH_dom"/>
</dbReference>
<dbReference type="Gene3D" id="2.30.29.30">
    <property type="entry name" value="Pleckstrin-homology domain (PH domain)/Phosphotyrosine-binding domain (PTB)"/>
    <property type="match status" value="1"/>
</dbReference>
<evidence type="ECO:0000313" key="6">
    <source>
        <dbReference type="Proteomes" id="UP000013827"/>
    </source>
</evidence>
<evidence type="ECO:0000313" key="5">
    <source>
        <dbReference type="EnsemblProtists" id="EOD41538"/>
    </source>
</evidence>
<dbReference type="GeneID" id="17286808"/>
<dbReference type="PANTHER" id="PTHR11216">
    <property type="entry name" value="EH DOMAIN"/>
    <property type="match status" value="1"/>
</dbReference>
<dbReference type="CDD" id="cd00052">
    <property type="entry name" value="EH"/>
    <property type="match status" value="1"/>
</dbReference>
<feature type="compositionally biased region" description="Low complexity" evidence="2">
    <location>
        <begin position="129"/>
        <end position="148"/>
    </location>
</feature>
<feature type="domain" description="EF-hand" evidence="4">
    <location>
        <begin position="244"/>
        <end position="279"/>
    </location>
</feature>
<dbReference type="InterPro" id="IPR001849">
    <property type="entry name" value="PH_domain"/>
</dbReference>
<dbReference type="InterPro" id="IPR018247">
    <property type="entry name" value="EF_Hand_1_Ca_BS"/>
</dbReference>
<dbReference type="GO" id="GO:0006897">
    <property type="term" value="P:endocytosis"/>
    <property type="evidence" value="ECO:0007669"/>
    <property type="project" value="TreeGrafter"/>
</dbReference>
<dbReference type="InterPro" id="IPR011993">
    <property type="entry name" value="PH-like_dom_sf"/>
</dbReference>
<evidence type="ECO:0000256" key="1">
    <source>
        <dbReference type="ARBA" id="ARBA00022837"/>
    </source>
</evidence>